<reference evidence="2 3" key="1">
    <citation type="submission" date="2020-01" db="EMBL/GenBank/DDBJ databases">
        <title>Identification and distribution of gene clusters putatively required for synthesis of sphingolipid metabolism inhibitors in phylogenetically diverse species of the filamentous fungus Fusarium.</title>
        <authorList>
            <person name="Kim H.-S."/>
            <person name="Busman M."/>
            <person name="Brown D.W."/>
            <person name="Divon H."/>
            <person name="Uhlig S."/>
            <person name="Proctor R.H."/>
        </authorList>
    </citation>
    <scope>NUCLEOTIDE SEQUENCE [LARGE SCALE GENOMIC DNA]</scope>
    <source>
        <strain evidence="2 3">NRRL 20459</strain>
    </source>
</reference>
<dbReference type="EMBL" id="JAADYS010001754">
    <property type="protein sequence ID" value="KAF4461243.1"/>
    <property type="molecule type" value="Genomic_DNA"/>
</dbReference>
<sequence>MASPPTITTTKKSPREPRDTGFPEPFNDVRNTTLPHPDADLSPNACISQEDIDPDRAMVRTRRSFLRKKRRTLNHGRITPQSEALYSVLSLVHSDNGDNDSIKHTNPSMSSIRPSMSSIRLSKDETDSLVSRNTRRDEDETPPTSPDVPSHRSKKGFMRKWRKN</sequence>
<name>A0A8H4L485_9HYPO</name>
<proteinExistence type="predicted"/>
<comment type="caution">
    <text evidence="2">The sequence shown here is derived from an EMBL/GenBank/DDBJ whole genome shotgun (WGS) entry which is preliminary data.</text>
</comment>
<evidence type="ECO:0000256" key="1">
    <source>
        <dbReference type="SAM" id="MobiDB-lite"/>
    </source>
</evidence>
<keyword evidence="3" id="KW-1185">Reference proteome</keyword>
<protein>
    <submittedName>
        <fullName evidence="2">Uncharacterized protein</fullName>
    </submittedName>
</protein>
<gene>
    <name evidence="2" type="ORF">FALBO_11955</name>
</gene>
<dbReference type="Proteomes" id="UP000554235">
    <property type="component" value="Unassembled WGS sequence"/>
</dbReference>
<organism evidence="2 3">
    <name type="scientific">Fusarium albosuccineum</name>
    <dbReference type="NCBI Taxonomy" id="1237068"/>
    <lineage>
        <taxon>Eukaryota</taxon>
        <taxon>Fungi</taxon>
        <taxon>Dikarya</taxon>
        <taxon>Ascomycota</taxon>
        <taxon>Pezizomycotina</taxon>
        <taxon>Sordariomycetes</taxon>
        <taxon>Hypocreomycetidae</taxon>
        <taxon>Hypocreales</taxon>
        <taxon>Nectriaceae</taxon>
        <taxon>Fusarium</taxon>
        <taxon>Fusarium decemcellulare species complex</taxon>
    </lineage>
</organism>
<feature type="compositionally biased region" description="Low complexity" evidence="1">
    <location>
        <begin position="1"/>
        <end position="11"/>
    </location>
</feature>
<feature type="compositionally biased region" description="Low complexity" evidence="1">
    <location>
        <begin position="107"/>
        <end position="120"/>
    </location>
</feature>
<feature type="region of interest" description="Disordered" evidence="1">
    <location>
        <begin position="95"/>
        <end position="164"/>
    </location>
</feature>
<accession>A0A8H4L485</accession>
<feature type="compositionally biased region" description="Basic residues" evidence="1">
    <location>
        <begin position="151"/>
        <end position="164"/>
    </location>
</feature>
<dbReference type="AlphaFoldDB" id="A0A8H4L485"/>
<feature type="region of interest" description="Disordered" evidence="1">
    <location>
        <begin position="1"/>
        <end position="55"/>
    </location>
</feature>
<evidence type="ECO:0000313" key="3">
    <source>
        <dbReference type="Proteomes" id="UP000554235"/>
    </source>
</evidence>
<dbReference type="OrthoDB" id="5209158at2759"/>
<evidence type="ECO:0000313" key="2">
    <source>
        <dbReference type="EMBL" id="KAF4461243.1"/>
    </source>
</evidence>